<comment type="caution">
    <text evidence="2">The sequence shown here is derived from an EMBL/GenBank/DDBJ whole genome shotgun (WGS) entry which is preliminary data.</text>
</comment>
<evidence type="ECO:0000259" key="1">
    <source>
        <dbReference type="Pfam" id="PF06985"/>
    </source>
</evidence>
<proteinExistence type="predicted"/>
<dbReference type="PANTHER" id="PTHR24148:SF64">
    <property type="entry name" value="HETEROKARYON INCOMPATIBILITY DOMAIN-CONTAINING PROTEIN"/>
    <property type="match status" value="1"/>
</dbReference>
<dbReference type="Proteomes" id="UP000829685">
    <property type="component" value="Unassembled WGS sequence"/>
</dbReference>
<dbReference type="InterPro" id="IPR010730">
    <property type="entry name" value="HET"/>
</dbReference>
<protein>
    <recommendedName>
        <fullName evidence="1">Heterokaryon incompatibility domain-containing protein</fullName>
    </recommendedName>
</protein>
<keyword evidence="3" id="KW-1185">Reference proteome</keyword>
<dbReference type="InterPro" id="IPR052895">
    <property type="entry name" value="HetReg/Transcr_Mod"/>
</dbReference>
<dbReference type="PANTHER" id="PTHR24148">
    <property type="entry name" value="ANKYRIN REPEAT DOMAIN-CONTAINING PROTEIN 39 HOMOLOG-RELATED"/>
    <property type="match status" value="1"/>
</dbReference>
<feature type="domain" description="Heterokaryon incompatibility" evidence="1">
    <location>
        <begin position="50"/>
        <end position="216"/>
    </location>
</feature>
<organism evidence="2 3">
    <name type="scientific">Neoarthrinium moseri</name>
    <dbReference type="NCBI Taxonomy" id="1658444"/>
    <lineage>
        <taxon>Eukaryota</taxon>
        <taxon>Fungi</taxon>
        <taxon>Dikarya</taxon>
        <taxon>Ascomycota</taxon>
        <taxon>Pezizomycotina</taxon>
        <taxon>Sordariomycetes</taxon>
        <taxon>Xylariomycetidae</taxon>
        <taxon>Amphisphaeriales</taxon>
        <taxon>Apiosporaceae</taxon>
        <taxon>Neoarthrinium</taxon>
    </lineage>
</organism>
<sequence>MGRTNVGVGVPQLYYPLPPGSIRLLRLNAQAPSTEAGALQVVQLGQTPPYYSLSHCWGTKPRTAQIQVDGHTLSISPDLAACIWRLRELAVEGSELGAPVNYIWIDNICINQDDIPERSSQVVLMGEIYSNSIKTLIWLGPHSNAASSAWGLIDKVYNAFRSQYPEAAALADIPVKAYSDFWHSRSELPDLDDESWIHLSEVLELTWFSRIWVVQEVVLSSEDPTIVHGDHCYPWHRLAWAATWLRQNGYARLSQIPAMVLNVDTMANLRRSRSRWPLDALMSITQTKFQATDQRDKVFALLGIAAESQDLSKLPDQLRPDYSVDVTEIYYKVAQFLLAQTQSLAMLTRARGTNSGLEGRFKRYDLDLPSWTPDWSDIDGFTRGIRTSFSCIHYLDTSKPVRLGFPEGYNASSGLALKLLSGPNEPVLRVKGMKLDQVTRVVPFNDRNFSKQEFVGIFRSKMPVVLKETMPLLVGRDVLAWATDLIKTTSAGQYYLSGRFWEQVMSDGLAYLYEILSQDQGLASLFLFQAGDDNAFAQLRSFSESGVSEEYAVLVRNFCFHRSFYVTSTGRMGLGPSDTRVGDIVCVIPGGDVPYVIRQNGSQWCLVGESYVQGLMDGEVARGHANEEEMLEFR</sequence>
<dbReference type="AlphaFoldDB" id="A0A9Q0AI68"/>
<evidence type="ECO:0000313" key="3">
    <source>
        <dbReference type="Proteomes" id="UP000829685"/>
    </source>
</evidence>
<dbReference type="EMBL" id="JAFIMR010000060">
    <property type="protein sequence ID" value="KAI1852894.1"/>
    <property type="molecule type" value="Genomic_DNA"/>
</dbReference>
<dbReference type="Pfam" id="PF26639">
    <property type="entry name" value="Het-6_barrel"/>
    <property type="match status" value="1"/>
</dbReference>
<dbReference type="Pfam" id="PF06985">
    <property type="entry name" value="HET"/>
    <property type="match status" value="1"/>
</dbReference>
<accession>A0A9Q0AI68</accession>
<evidence type="ECO:0000313" key="2">
    <source>
        <dbReference type="EMBL" id="KAI1852894.1"/>
    </source>
</evidence>
<name>A0A9Q0AI68_9PEZI</name>
<gene>
    <name evidence="2" type="ORF">JX265_012922</name>
</gene>
<reference evidence="2" key="1">
    <citation type="submission" date="2021-03" db="EMBL/GenBank/DDBJ databases">
        <title>Revisited historic fungal species revealed as producer of novel bioactive compounds through whole genome sequencing and comparative genomics.</title>
        <authorList>
            <person name="Vignolle G.A."/>
            <person name="Hochenegger N."/>
            <person name="Mach R.L."/>
            <person name="Mach-Aigner A.R."/>
            <person name="Javad Rahimi M."/>
            <person name="Salim K.A."/>
            <person name="Chan C.M."/>
            <person name="Lim L.B.L."/>
            <person name="Cai F."/>
            <person name="Druzhinina I.S."/>
            <person name="U'Ren J.M."/>
            <person name="Derntl C."/>
        </authorList>
    </citation>
    <scope>NUCLEOTIDE SEQUENCE</scope>
    <source>
        <strain evidence="2">TUCIM 5799</strain>
    </source>
</reference>